<name>A0A8H5CSU4_9AGAR</name>
<dbReference type="Proteomes" id="UP000559256">
    <property type="component" value="Unassembled WGS sequence"/>
</dbReference>
<dbReference type="EMBL" id="JAACJM010000095">
    <property type="protein sequence ID" value="KAF5347389.1"/>
    <property type="molecule type" value="Genomic_DNA"/>
</dbReference>
<proteinExistence type="predicted"/>
<organism evidence="1 2">
    <name type="scientific">Tetrapyrgos nigripes</name>
    <dbReference type="NCBI Taxonomy" id="182062"/>
    <lineage>
        <taxon>Eukaryota</taxon>
        <taxon>Fungi</taxon>
        <taxon>Dikarya</taxon>
        <taxon>Basidiomycota</taxon>
        <taxon>Agaricomycotina</taxon>
        <taxon>Agaricomycetes</taxon>
        <taxon>Agaricomycetidae</taxon>
        <taxon>Agaricales</taxon>
        <taxon>Marasmiineae</taxon>
        <taxon>Marasmiaceae</taxon>
        <taxon>Tetrapyrgos</taxon>
    </lineage>
</organism>
<dbReference type="AlphaFoldDB" id="A0A8H5CSU4"/>
<comment type="caution">
    <text evidence="1">The sequence shown here is derived from an EMBL/GenBank/DDBJ whole genome shotgun (WGS) entry which is preliminary data.</text>
</comment>
<keyword evidence="2" id="KW-1185">Reference proteome</keyword>
<reference evidence="1 2" key="1">
    <citation type="journal article" date="2020" name="ISME J.">
        <title>Uncovering the hidden diversity of litter-decomposition mechanisms in mushroom-forming fungi.</title>
        <authorList>
            <person name="Floudas D."/>
            <person name="Bentzer J."/>
            <person name="Ahren D."/>
            <person name="Johansson T."/>
            <person name="Persson P."/>
            <person name="Tunlid A."/>
        </authorList>
    </citation>
    <scope>NUCLEOTIDE SEQUENCE [LARGE SCALE GENOMIC DNA]</scope>
    <source>
        <strain evidence="1 2">CBS 291.85</strain>
    </source>
</reference>
<accession>A0A8H5CSU4</accession>
<evidence type="ECO:0000313" key="1">
    <source>
        <dbReference type="EMBL" id="KAF5347389.1"/>
    </source>
</evidence>
<protein>
    <submittedName>
        <fullName evidence="1">Uncharacterized protein</fullName>
    </submittedName>
</protein>
<evidence type="ECO:0000313" key="2">
    <source>
        <dbReference type="Proteomes" id="UP000559256"/>
    </source>
</evidence>
<sequence length="114" mass="13214">MPHRRRRHLNLSRYTGRLELVYEIMTAWFTIRTPGISNSGLSLVLAPQQQKQKHDSALEKKSFQTNINTVAAWAREGGDPVSHSLMDCLERGLRVQVLVQNRDQGVKYSFRFQF</sequence>
<gene>
    <name evidence="1" type="ORF">D9758_011304</name>
</gene>